<name>A0AAD4N2I1_9BILA</name>
<evidence type="ECO:0000313" key="2">
    <source>
        <dbReference type="EMBL" id="KAI1712749.1"/>
    </source>
</evidence>
<comment type="caution">
    <text evidence="2">The sequence shown here is derived from an EMBL/GenBank/DDBJ whole genome shotgun (WGS) entry which is preliminary data.</text>
</comment>
<dbReference type="AlphaFoldDB" id="A0AAD4N2I1"/>
<reference evidence="2" key="1">
    <citation type="submission" date="2022-01" db="EMBL/GenBank/DDBJ databases">
        <title>Genome Sequence Resource for Two Populations of Ditylenchus destructor, the Migratory Endoparasitic Phytonematode.</title>
        <authorList>
            <person name="Zhang H."/>
            <person name="Lin R."/>
            <person name="Xie B."/>
        </authorList>
    </citation>
    <scope>NUCLEOTIDE SEQUENCE</scope>
    <source>
        <strain evidence="2">BazhouSP</strain>
    </source>
</reference>
<dbReference type="Pfam" id="PF03567">
    <property type="entry name" value="Sulfotransfer_2"/>
    <property type="match status" value="1"/>
</dbReference>
<protein>
    <submittedName>
        <fullName evidence="2">Sulfotransferase family domain-containing protein</fullName>
    </submittedName>
</protein>
<dbReference type="PANTHER" id="PTHR22900">
    <property type="entry name" value="PROTEIN CBG14245-RELATED"/>
    <property type="match status" value="1"/>
</dbReference>
<sequence>MPFRNLLLLAFLAVLGFGIVLLSMLQEEGPLSHYQLNFIKWSPEESAFDKNHETPSDNNSLSLSSEVAINDNHISKLVRFRLKQQRELERSQKRLNNHTSFQVKNNEELPTKSAFGTTTSDTICIGKDEENCIPKLKHFEARLRLAPKHNLLACLIQKNMSTILQAIFCYLFDQKSFLAAGRRLGNDHYNIRFCKKTNEMNAGVRPDRLIEVQNDKLAQHWKFISIVRDPIDRFLSGFVDKCVRKPIGDCNGCHANMTCFIIREYIRMKREAQKDGMQRSFEDRHFFPQNWRCNFNKFLSNYTLIRYGKDMESSLLDQISSILLEQNVTLKDVEFVRKEVGSFKTIHTTSDSDARNFFEKRLRNSPFLMEYVVRMFYHDFRIFNYTIPTFSFAT</sequence>
<dbReference type="Proteomes" id="UP001201812">
    <property type="component" value="Unassembled WGS sequence"/>
</dbReference>
<evidence type="ECO:0000313" key="3">
    <source>
        <dbReference type="Proteomes" id="UP001201812"/>
    </source>
</evidence>
<dbReference type="InterPro" id="IPR005331">
    <property type="entry name" value="Sulfotransferase"/>
</dbReference>
<dbReference type="GO" id="GO:1902884">
    <property type="term" value="P:positive regulation of response to oxidative stress"/>
    <property type="evidence" value="ECO:0007669"/>
    <property type="project" value="InterPro"/>
</dbReference>
<dbReference type="InterPro" id="IPR007669">
    <property type="entry name" value="Chst-1-like"/>
</dbReference>
<dbReference type="GO" id="GO:0050650">
    <property type="term" value="P:chondroitin sulfate proteoglycan biosynthetic process"/>
    <property type="evidence" value="ECO:0007669"/>
    <property type="project" value="InterPro"/>
</dbReference>
<dbReference type="GO" id="GO:0047756">
    <property type="term" value="F:chondroitin 4-sulfotransferase activity"/>
    <property type="evidence" value="ECO:0007669"/>
    <property type="project" value="InterPro"/>
</dbReference>
<accession>A0AAD4N2I1</accession>
<keyword evidence="3" id="KW-1185">Reference proteome</keyword>
<dbReference type="EMBL" id="JAKKPZ010000017">
    <property type="protein sequence ID" value="KAI1712749.1"/>
    <property type="molecule type" value="Genomic_DNA"/>
</dbReference>
<feature type="signal peptide" evidence="1">
    <location>
        <begin position="1"/>
        <end position="18"/>
    </location>
</feature>
<evidence type="ECO:0000256" key="1">
    <source>
        <dbReference type="SAM" id="SignalP"/>
    </source>
</evidence>
<feature type="chain" id="PRO_5042026923" evidence="1">
    <location>
        <begin position="19"/>
        <end position="394"/>
    </location>
</feature>
<keyword evidence="1" id="KW-0732">Signal</keyword>
<gene>
    <name evidence="2" type="ORF">DdX_09374</name>
</gene>
<dbReference type="PANTHER" id="PTHR22900:SF5">
    <property type="entry name" value="PROTEIN CBG14245"/>
    <property type="match status" value="1"/>
</dbReference>
<dbReference type="GO" id="GO:0016020">
    <property type="term" value="C:membrane"/>
    <property type="evidence" value="ECO:0007669"/>
    <property type="project" value="InterPro"/>
</dbReference>
<proteinExistence type="predicted"/>
<organism evidence="2 3">
    <name type="scientific">Ditylenchus destructor</name>
    <dbReference type="NCBI Taxonomy" id="166010"/>
    <lineage>
        <taxon>Eukaryota</taxon>
        <taxon>Metazoa</taxon>
        <taxon>Ecdysozoa</taxon>
        <taxon>Nematoda</taxon>
        <taxon>Chromadorea</taxon>
        <taxon>Rhabditida</taxon>
        <taxon>Tylenchina</taxon>
        <taxon>Tylenchomorpha</taxon>
        <taxon>Sphaerularioidea</taxon>
        <taxon>Anguinidae</taxon>
        <taxon>Anguininae</taxon>
        <taxon>Ditylenchus</taxon>
    </lineage>
</organism>